<keyword evidence="2" id="KW-1185">Reference proteome</keyword>
<dbReference type="AlphaFoldDB" id="A1BDZ2"/>
<dbReference type="STRING" id="290317.Cpha266_0563"/>
<evidence type="ECO:0008006" key="3">
    <source>
        <dbReference type="Google" id="ProtNLM"/>
    </source>
</evidence>
<name>A1BDZ2_CHLPD</name>
<gene>
    <name evidence="1" type="ordered locus">Cpha266_0563</name>
</gene>
<dbReference type="eggNOG" id="ENOG50333G5">
    <property type="taxonomic scope" value="Bacteria"/>
</dbReference>
<proteinExistence type="predicted"/>
<dbReference type="HOGENOM" id="CLU_985878_0_0_10"/>
<dbReference type="KEGG" id="cph:Cpha266_0563"/>
<protein>
    <recommendedName>
        <fullName evidence="3">DUF4905 domain-containing protein</fullName>
    </recommendedName>
</protein>
<evidence type="ECO:0000313" key="2">
    <source>
        <dbReference type="Proteomes" id="UP000008701"/>
    </source>
</evidence>
<reference evidence="1 2" key="1">
    <citation type="submission" date="2006-12" db="EMBL/GenBank/DDBJ databases">
        <title>Complete sequence of Chlorobium phaeobacteroides DSM 266.</title>
        <authorList>
            <consortium name="US DOE Joint Genome Institute"/>
            <person name="Copeland A."/>
            <person name="Lucas S."/>
            <person name="Lapidus A."/>
            <person name="Barry K."/>
            <person name="Detter J.C."/>
            <person name="Glavina del Rio T."/>
            <person name="Hammon N."/>
            <person name="Israni S."/>
            <person name="Pitluck S."/>
            <person name="Goltsman E."/>
            <person name="Schmutz J."/>
            <person name="Larimer F."/>
            <person name="Land M."/>
            <person name="Hauser L."/>
            <person name="Mikhailova N."/>
            <person name="Li T."/>
            <person name="Overmann J."/>
            <person name="Bryant D.A."/>
            <person name="Richardson P."/>
        </authorList>
    </citation>
    <scope>NUCLEOTIDE SEQUENCE [LARGE SCALE GENOMIC DNA]</scope>
    <source>
        <strain evidence="1 2">DSM 266</strain>
    </source>
</reference>
<organism evidence="1 2">
    <name type="scientific">Chlorobium phaeobacteroides (strain DSM 266 / SMG 266 / 2430)</name>
    <dbReference type="NCBI Taxonomy" id="290317"/>
    <lineage>
        <taxon>Bacteria</taxon>
        <taxon>Pseudomonadati</taxon>
        <taxon>Chlorobiota</taxon>
        <taxon>Chlorobiia</taxon>
        <taxon>Chlorobiales</taxon>
        <taxon>Chlorobiaceae</taxon>
        <taxon>Chlorobium/Pelodictyon group</taxon>
        <taxon>Chlorobium</taxon>
    </lineage>
</organism>
<sequence length="286" mass="32320">MNNGTMRFTRRWSFHAGEGALVWQLVFPQTGEVVGQKLLRESRRSLFFSLDSATGRVLFDDLPLIGDDGSLNTPDGWYTGIETTAHHLVYCYCYQRESPEHLGLWAIDPGSGQVVWARRDVVFVANLEETFLVYTPSSFGGFPERHYLLLDPLAGSTVRTIGFDSMTANALRREMTPEEDRQGLLLPQFVSEGMVEETLALRRAGIDAPQHCECIVLGPLLVAARYEPSSVSGRWNTVLGVWFDAVRVYEEVMEKDGEKPCLNNFLIRDLSLYYIKEKEELISVSL</sequence>
<dbReference type="Proteomes" id="UP000008701">
    <property type="component" value="Chromosome"/>
</dbReference>
<evidence type="ECO:0000313" key="1">
    <source>
        <dbReference type="EMBL" id="ABL64619.1"/>
    </source>
</evidence>
<dbReference type="OrthoDB" id="597091at2"/>
<accession>A1BDZ2</accession>
<dbReference type="EMBL" id="CP000492">
    <property type="protein sequence ID" value="ABL64619.1"/>
    <property type="molecule type" value="Genomic_DNA"/>
</dbReference>